<accession>A0A6J5WF61</accession>
<reference evidence="5" key="1">
    <citation type="journal article" date="2020" name="Genome Biol.">
        <title>Gamete binning: chromosome-level and haplotype-resolved genome assembly enabled by high-throughput single-cell sequencing of gamete genomes.</title>
        <authorList>
            <person name="Campoy J.A."/>
            <person name="Sun H."/>
            <person name="Goel M."/>
            <person name="Jiao W.-B."/>
            <person name="Folz-Donahue K."/>
            <person name="Wang N."/>
            <person name="Rubio M."/>
            <person name="Liu C."/>
            <person name="Kukat C."/>
            <person name="Ruiz D."/>
            <person name="Huettel B."/>
            <person name="Schneeberger K."/>
        </authorList>
    </citation>
    <scope>NUCLEOTIDE SEQUENCE [LARGE SCALE GENOMIC DNA]</scope>
    <source>
        <strain evidence="5">cv. Rojo Pasion</strain>
    </source>
</reference>
<feature type="compositionally biased region" description="Polar residues" evidence="1">
    <location>
        <begin position="638"/>
        <end position="648"/>
    </location>
</feature>
<dbReference type="InterPro" id="IPR022212">
    <property type="entry name" value="DUF3741"/>
</dbReference>
<dbReference type="EMBL" id="CAEKKB010000002">
    <property type="protein sequence ID" value="CAB4300396.1"/>
    <property type="molecule type" value="Genomic_DNA"/>
</dbReference>
<keyword evidence="5" id="KW-1185">Reference proteome</keyword>
<feature type="region of interest" description="Disordered" evidence="1">
    <location>
        <begin position="459"/>
        <end position="480"/>
    </location>
</feature>
<sequence length="1001" mass="113309">MGIEETYPAAFLSLPYRIQGSEVEPGQEQILDIESQIKLNIHPLVMAKKSQKRSVRFEKDQLGCMSGFISIFDFRHGRPTWKLISDRRHGSKHVVGTGLSRNQFEMLSNLDKNFQGTLDGDVSTTAIVTADACKPSVKKLMEEEMSIEQDTKKEISNDEAETKQSDSSQIRKDHKKPKKTRKKSRDMDTHNLNASENSESVCSCNQNPEQKTRSNFGIDEIREEVSCQIHQKYINCANQDVNGEAPAKSNYKHSDFEELCVAIKEFMNQKFTDGKHLTEDQKIHHFRELMDALEVLSSDEELFLKLLRDPNSLLAKYVQNLQDSQIEKDEESQSFAESKLSEQKLGDLKQPEELVIRKHRYFFRRKIKPQERNPTKANENSEASKRIVILKPGPPGLRNSETENSPSPESHYIARNKGTTERVGSHFFLSEIKRKLKNAMGKQQHGASTVGISNRLPYKRQSLEDSDRGVGKEKAGSSPGKEHFYIERIAKPPSGIKRVDKTGKVKESEISLEHENHGILDQRVSNIYIEAKKHLSEMLSNGDEVVDISRRQFPKTLGRILSLPDYNISPFGSPGRDLENGFVTAHMRLSAYDKVWKANENTWSPKQEKNASPLSHVAPNLESLPSVSDSNPDYKVQPPNSIPSNSDNLVHDNEVEETHPTIVDEMNPEGDLEIEKEIEIVAQEEEIIVDVPSEPSGSSIARDDETGDMPEISDDKRYSECSRQESNEENPVQSSSLASPSSSSTTKHFEDLERAIDIAERPSPVSVLEPLFTDDDISPAKTISRRVELPIQPLQIQFEDHDPSATEQSNNAKTCTEDKEVIFDFVKSVMQAYGFNWDDICVKWLSSDQLIEPSLCDEVELFPNQLCYDQNLLFDCINEVLVEVCGRCYGCFPWVSSVKPSIRLVPDMKTAIHEVWTGVYWHLLPLPLPHTLDQIVTKDMSRTGTWMDLRFDIETIGVDMGEAILQELMEDTILSYVDGSPKSENALVLAESNEKDSILNL</sequence>
<feature type="domain" description="DUF3741" evidence="2">
    <location>
        <begin position="268"/>
        <end position="312"/>
    </location>
</feature>
<feature type="compositionally biased region" description="Basic residues" evidence="1">
    <location>
        <begin position="172"/>
        <end position="184"/>
    </location>
</feature>
<name>A0A6J5WF61_PRUAR</name>
<dbReference type="Pfam" id="PF14309">
    <property type="entry name" value="DUF4378"/>
    <property type="match status" value="1"/>
</dbReference>
<feature type="compositionally biased region" description="Polar residues" evidence="1">
    <location>
        <begin position="190"/>
        <end position="209"/>
    </location>
</feature>
<dbReference type="OrthoDB" id="770239at2759"/>
<evidence type="ECO:0000313" key="4">
    <source>
        <dbReference type="EMBL" id="CAB4300396.1"/>
    </source>
</evidence>
<evidence type="ECO:0000259" key="3">
    <source>
        <dbReference type="Pfam" id="PF14309"/>
    </source>
</evidence>
<gene>
    <name evidence="4" type="ORF">ORAREDHAP_LOCUS15472</name>
</gene>
<evidence type="ECO:0000259" key="2">
    <source>
        <dbReference type="Pfam" id="PF12552"/>
    </source>
</evidence>
<feature type="region of interest" description="Disordered" evidence="1">
    <location>
        <begin position="143"/>
        <end position="209"/>
    </location>
</feature>
<protein>
    <recommendedName>
        <fullName evidence="6">DUF4378 domain-containing protein</fullName>
    </recommendedName>
</protein>
<dbReference type="PANTHER" id="PTHR47212:SF4">
    <property type="entry name" value="ADHESIN-LIKE PROTEIN, PUTATIVE (DUF3741)-RELATED"/>
    <property type="match status" value="1"/>
</dbReference>
<feature type="region of interest" description="Disordered" evidence="1">
    <location>
        <begin position="366"/>
        <end position="413"/>
    </location>
</feature>
<evidence type="ECO:0000313" key="5">
    <source>
        <dbReference type="Proteomes" id="UP000507245"/>
    </source>
</evidence>
<dbReference type="Pfam" id="PF12552">
    <property type="entry name" value="DUF3741"/>
    <property type="match status" value="1"/>
</dbReference>
<feature type="compositionally biased region" description="Low complexity" evidence="1">
    <location>
        <begin position="734"/>
        <end position="744"/>
    </location>
</feature>
<evidence type="ECO:0008006" key="6">
    <source>
        <dbReference type="Google" id="ProtNLM"/>
    </source>
</evidence>
<feature type="compositionally biased region" description="Basic and acidic residues" evidence="1">
    <location>
        <begin position="461"/>
        <end position="480"/>
    </location>
</feature>
<feature type="domain" description="DUF4378" evidence="3">
    <location>
        <begin position="823"/>
        <end position="971"/>
    </location>
</feature>
<feature type="compositionally biased region" description="Basic and acidic residues" evidence="1">
    <location>
        <begin position="149"/>
        <end position="164"/>
    </location>
</feature>
<proteinExistence type="predicted"/>
<feature type="region of interest" description="Disordered" evidence="1">
    <location>
        <begin position="684"/>
        <end position="748"/>
    </location>
</feature>
<dbReference type="AlphaFoldDB" id="A0A6J5WF61"/>
<evidence type="ECO:0000256" key="1">
    <source>
        <dbReference type="SAM" id="MobiDB-lite"/>
    </source>
</evidence>
<organism evidence="4 5">
    <name type="scientific">Prunus armeniaca</name>
    <name type="common">Apricot</name>
    <name type="synonym">Armeniaca vulgaris</name>
    <dbReference type="NCBI Taxonomy" id="36596"/>
    <lineage>
        <taxon>Eukaryota</taxon>
        <taxon>Viridiplantae</taxon>
        <taxon>Streptophyta</taxon>
        <taxon>Embryophyta</taxon>
        <taxon>Tracheophyta</taxon>
        <taxon>Spermatophyta</taxon>
        <taxon>Magnoliopsida</taxon>
        <taxon>eudicotyledons</taxon>
        <taxon>Gunneridae</taxon>
        <taxon>Pentapetalae</taxon>
        <taxon>rosids</taxon>
        <taxon>fabids</taxon>
        <taxon>Rosales</taxon>
        <taxon>Rosaceae</taxon>
        <taxon>Amygdaloideae</taxon>
        <taxon>Amygdaleae</taxon>
        <taxon>Prunus</taxon>
    </lineage>
</organism>
<feature type="compositionally biased region" description="Basic and acidic residues" evidence="1">
    <location>
        <begin position="713"/>
        <end position="726"/>
    </location>
</feature>
<dbReference type="PANTHER" id="PTHR47212">
    <property type="entry name" value="ADHESIN-LIKE PROTEIN, PUTATIVE (DUF3741)-RELATED"/>
    <property type="match status" value="1"/>
</dbReference>
<feature type="compositionally biased region" description="Polar residues" evidence="1">
    <location>
        <begin position="604"/>
        <end position="613"/>
    </location>
</feature>
<feature type="region of interest" description="Disordered" evidence="1">
    <location>
        <begin position="604"/>
        <end position="649"/>
    </location>
</feature>
<dbReference type="InterPro" id="IPR025486">
    <property type="entry name" value="DUF4378"/>
</dbReference>
<dbReference type="Proteomes" id="UP000507245">
    <property type="component" value="Unassembled WGS sequence"/>
</dbReference>